<dbReference type="PANTHER" id="PTHR24148">
    <property type="entry name" value="ANKYRIN REPEAT DOMAIN-CONTAINING PROTEIN 39 HOMOLOG-RELATED"/>
    <property type="match status" value="1"/>
</dbReference>
<feature type="region of interest" description="Disordered" evidence="1">
    <location>
        <begin position="217"/>
        <end position="242"/>
    </location>
</feature>
<dbReference type="InterPro" id="IPR010730">
    <property type="entry name" value="HET"/>
</dbReference>
<evidence type="ECO:0000256" key="1">
    <source>
        <dbReference type="SAM" id="MobiDB-lite"/>
    </source>
</evidence>
<evidence type="ECO:0000313" key="3">
    <source>
        <dbReference type="EMBL" id="KAK0641505.1"/>
    </source>
</evidence>
<sequence length="242" mass="26528">MPRYTYLDPSKQEIRLLAIECASDDASIVSCKLHTASLSSSPRPEFVALSYVWGDPNITEDILIDGESFAATTNLAAALGNLRGILRDVQTDSAKSVSDTENAALELRVNFEAAPSPEKGPHGVFFQAPTLFWIDAICINQQDIDERSSQVQIMGQIYKAAQHVVGWLGSDPQLAEGARNLQELSTQWVVPGDSIDAIREFVNVQEAEVVFRGLDPSTRFGEPRPPMSSCTIPRYGTRSKKS</sequence>
<dbReference type="EMBL" id="JAULSV010000006">
    <property type="protein sequence ID" value="KAK0641505.1"/>
    <property type="molecule type" value="Genomic_DNA"/>
</dbReference>
<proteinExistence type="predicted"/>
<evidence type="ECO:0000259" key="2">
    <source>
        <dbReference type="Pfam" id="PF06985"/>
    </source>
</evidence>
<comment type="caution">
    <text evidence="3">The sequence shown here is derived from an EMBL/GenBank/DDBJ whole genome shotgun (WGS) entry which is preliminary data.</text>
</comment>
<feature type="domain" description="Heterokaryon incompatibility" evidence="2">
    <location>
        <begin position="129"/>
        <end position="185"/>
    </location>
</feature>
<dbReference type="Proteomes" id="UP001174936">
    <property type="component" value="Unassembled WGS sequence"/>
</dbReference>
<organism evidence="3 4">
    <name type="scientific">Cercophora newfieldiana</name>
    <dbReference type="NCBI Taxonomy" id="92897"/>
    <lineage>
        <taxon>Eukaryota</taxon>
        <taxon>Fungi</taxon>
        <taxon>Dikarya</taxon>
        <taxon>Ascomycota</taxon>
        <taxon>Pezizomycotina</taxon>
        <taxon>Sordariomycetes</taxon>
        <taxon>Sordariomycetidae</taxon>
        <taxon>Sordariales</taxon>
        <taxon>Lasiosphaeriaceae</taxon>
        <taxon>Cercophora</taxon>
    </lineage>
</organism>
<dbReference type="InterPro" id="IPR052895">
    <property type="entry name" value="HetReg/Transcr_Mod"/>
</dbReference>
<dbReference type="Pfam" id="PF06985">
    <property type="entry name" value="HET"/>
    <property type="match status" value="1"/>
</dbReference>
<name>A0AA39XYT2_9PEZI</name>
<dbReference type="AlphaFoldDB" id="A0AA39XYT2"/>
<reference evidence="3" key="1">
    <citation type="submission" date="2023-06" db="EMBL/GenBank/DDBJ databases">
        <title>Genome-scale phylogeny and comparative genomics of the fungal order Sordariales.</title>
        <authorList>
            <consortium name="Lawrence Berkeley National Laboratory"/>
            <person name="Hensen N."/>
            <person name="Bonometti L."/>
            <person name="Westerberg I."/>
            <person name="Brannstrom I.O."/>
            <person name="Guillou S."/>
            <person name="Cros-Aarteil S."/>
            <person name="Calhoun S."/>
            <person name="Haridas S."/>
            <person name="Kuo A."/>
            <person name="Mondo S."/>
            <person name="Pangilinan J."/>
            <person name="Riley R."/>
            <person name="Labutti K."/>
            <person name="Andreopoulos B."/>
            <person name="Lipzen A."/>
            <person name="Chen C."/>
            <person name="Yanf M."/>
            <person name="Daum C."/>
            <person name="Ng V."/>
            <person name="Clum A."/>
            <person name="Steindorff A."/>
            <person name="Ohm R."/>
            <person name="Martin F."/>
            <person name="Silar P."/>
            <person name="Natvig D."/>
            <person name="Lalanne C."/>
            <person name="Gautier V."/>
            <person name="Ament-Velasquez S.L."/>
            <person name="Kruys A."/>
            <person name="Hutchinson M.I."/>
            <person name="Powell A.J."/>
            <person name="Barry K."/>
            <person name="Miller A.N."/>
            <person name="Grigoriev I.V."/>
            <person name="Debuchy R."/>
            <person name="Gladieux P."/>
            <person name="Thoren M.H."/>
            <person name="Johannesson H."/>
        </authorList>
    </citation>
    <scope>NUCLEOTIDE SEQUENCE</scope>
    <source>
        <strain evidence="3">SMH2532-1</strain>
    </source>
</reference>
<evidence type="ECO:0000313" key="4">
    <source>
        <dbReference type="Proteomes" id="UP001174936"/>
    </source>
</evidence>
<protein>
    <recommendedName>
        <fullName evidence="2">Heterokaryon incompatibility domain-containing protein</fullName>
    </recommendedName>
</protein>
<keyword evidence="4" id="KW-1185">Reference proteome</keyword>
<gene>
    <name evidence="3" type="ORF">B0T16DRAFT_215402</name>
</gene>
<dbReference type="PANTHER" id="PTHR24148:SF64">
    <property type="entry name" value="HETEROKARYON INCOMPATIBILITY DOMAIN-CONTAINING PROTEIN"/>
    <property type="match status" value="1"/>
</dbReference>
<accession>A0AA39XYT2</accession>